<dbReference type="PROSITE" id="PS00188">
    <property type="entry name" value="BIOTIN"/>
    <property type="match status" value="1"/>
</dbReference>
<feature type="domain" description="ATP-grasp" evidence="25">
    <location>
        <begin position="170"/>
        <end position="362"/>
    </location>
</feature>
<dbReference type="FunFam" id="2.40.50.100:FF:000005">
    <property type="entry name" value="Acetyl-CoA carboxylase 1"/>
    <property type="match status" value="1"/>
</dbReference>
<dbReference type="PROSITE" id="PS50989">
    <property type="entry name" value="COA_CT_CTER"/>
    <property type="match status" value="1"/>
</dbReference>
<dbReference type="Gene3D" id="3.30.1490.20">
    <property type="entry name" value="ATP-grasp fold, A domain"/>
    <property type="match status" value="1"/>
</dbReference>
<comment type="cofactor">
    <cofactor evidence="1">
        <name>biotin</name>
        <dbReference type="ChEBI" id="CHEBI:57586"/>
    </cofactor>
</comment>
<dbReference type="SUPFAM" id="SSF51230">
    <property type="entry name" value="Single hybrid motif"/>
    <property type="match status" value="1"/>
</dbReference>
<dbReference type="GO" id="GO:0046872">
    <property type="term" value="F:metal ion binding"/>
    <property type="evidence" value="ECO:0007669"/>
    <property type="project" value="UniProtKB-KW"/>
</dbReference>
<evidence type="ECO:0000256" key="20">
    <source>
        <dbReference type="ARBA" id="ARBA00048065"/>
    </source>
</evidence>
<dbReference type="InterPro" id="IPR013537">
    <property type="entry name" value="AcCoA_COase_cen"/>
</dbReference>
<keyword evidence="15" id="KW-0443">Lipid metabolism</keyword>
<dbReference type="FunFam" id="3.30.1490.20:FF:000003">
    <property type="entry name" value="acetyl-CoA carboxylase isoform X1"/>
    <property type="match status" value="1"/>
</dbReference>
<keyword evidence="16" id="KW-0275">Fatty acid biosynthesis</keyword>
<keyword evidence="18" id="KW-0092">Biotin</keyword>
<dbReference type="PROSITE" id="PS00867">
    <property type="entry name" value="CPSASE_2"/>
    <property type="match status" value="1"/>
</dbReference>
<evidence type="ECO:0000256" key="23">
    <source>
        <dbReference type="SAM" id="MobiDB-lite"/>
    </source>
</evidence>
<accession>A0A388L0P5</accession>
<dbReference type="UniPathway" id="UPA00655">
    <property type="reaction ID" value="UER00711"/>
</dbReference>
<dbReference type="InterPro" id="IPR001882">
    <property type="entry name" value="Biotin_BS"/>
</dbReference>
<dbReference type="PROSITE" id="PS50980">
    <property type="entry name" value="COA_CT_NTER"/>
    <property type="match status" value="1"/>
</dbReference>
<dbReference type="InterPro" id="IPR011054">
    <property type="entry name" value="Rudment_hybrid_motif"/>
</dbReference>
<comment type="pathway">
    <text evidence="3">Lipid metabolism; malonyl-CoA biosynthesis; malonyl-CoA from acetyl-CoA: step 1/1.</text>
</comment>
<feature type="domain" description="Biotin carboxylation" evidence="26">
    <location>
        <begin position="17"/>
        <end position="529"/>
    </location>
</feature>
<dbReference type="GO" id="GO:2001295">
    <property type="term" value="P:malonyl-CoA biosynthetic process"/>
    <property type="evidence" value="ECO:0007669"/>
    <property type="project" value="UniProtKB-UniPathway"/>
</dbReference>
<reference evidence="29 30" key="1">
    <citation type="journal article" date="2018" name="Cell">
        <title>The Chara Genome: Secondary Complexity and Implications for Plant Terrestrialization.</title>
        <authorList>
            <person name="Nishiyama T."/>
            <person name="Sakayama H."/>
            <person name="Vries J.D."/>
            <person name="Buschmann H."/>
            <person name="Saint-Marcoux D."/>
            <person name="Ullrich K.K."/>
            <person name="Haas F.B."/>
            <person name="Vanderstraeten L."/>
            <person name="Becker D."/>
            <person name="Lang D."/>
            <person name="Vosolsobe S."/>
            <person name="Rombauts S."/>
            <person name="Wilhelmsson P.K.I."/>
            <person name="Janitza P."/>
            <person name="Kern R."/>
            <person name="Heyl A."/>
            <person name="Rumpler F."/>
            <person name="Villalobos L.I.A.C."/>
            <person name="Clay J.M."/>
            <person name="Skokan R."/>
            <person name="Toyoda A."/>
            <person name="Suzuki Y."/>
            <person name="Kagoshima H."/>
            <person name="Schijlen E."/>
            <person name="Tajeshwar N."/>
            <person name="Catarino B."/>
            <person name="Hetherington A.J."/>
            <person name="Saltykova A."/>
            <person name="Bonnot C."/>
            <person name="Breuninger H."/>
            <person name="Symeonidi A."/>
            <person name="Radhakrishnan G.V."/>
            <person name="Van Nieuwerburgh F."/>
            <person name="Deforce D."/>
            <person name="Chang C."/>
            <person name="Karol K.G."/>
            <person name="Hedrich R."/>
            <person name="Ulvskov P."/>
            <person name="Glockner G."/>
            <person name="Delwiche C.F."/>
            <person name="Petrasek J."/>
            <person name="Van de Peer Y."/>
            <person name="Friml J."/>
            <person name="Beilby M."/>
            <person name="Dolan L."/>
            <person name="Kohara Y."/>
            <person name="Sugano S."/>
            <person name="Fujiyama A."/>
            <person name="Delaux P.-M."/>
            <person name="Quint M."/>
            <person name="TheiBen G."/>
            <person name="Hagemann M."/>
            <person name="Harholt J."/>
            <person name="Dunand C."/>
            <person name="Zachgo S."/>
            <person name="Langdale J."/>
            <person name="Maumus F."/>
            <person name="Straeten D.V.D."/>
            <person name="Gould S.B."/>
            <person name="Rensing S.A."/>
        </authorList>
    </citation>
    <scope>NUCLEOTIDE SEQUENCE [LARGE SCALE GENOMIC DNA]</scope>
    <source>
        <strain evidence="29 30">S276</strain>
    </source>
</reference>
<feature type="domain" description="CoA carboxyltransferase C-terminal" evidence="28">
    <location>
        <begin position="1938"/>
        <end position="2254"/>
    </location>
</feature>
<dbReference type="Gene3D" id="3.40.50.20">
    <property type="match status" value="1"/>
</dbReference>
<dbReference type="PANTHER" id="PTHR45728:SF3">
    <property type="entry name" value="ACETYL-COA CARBOXYLASE"/>
    <property type="match status" value="1"/>
</dbReference>
<proteinExistence type="predicted"/>
<dbReference type="EMBL" id="BFEA01000233">
    <property type="protein sequence ID" value="GBG75894.1"/>
    <property type="molecule type" value="Genomic_DNA"/>
</dbReference>
<dbReference type="Gene3D" id="3.90.226.10">
    <property type="entry name" value="2-enoyl-CoA Hydratase, Chain A, domain 1"/>
    <property type="match status" value="2"/>
</dbReference>
<dbReference type="FunFam" id="3.90.226.10:FF:000010">
    <property type="entry name" value="acetyl-CoA carboxylase isoform X2"/>
    <property type="match status" value="1"/>
</dbReference>
<dbReference type="InterPro" id="IPR011761">
    <property type="entry name" value="ATP-grasp"/>
</dbReference>
<dbReference type="InterPro" id="IPR005481">
    <property type="entry name" value="BC-like_N"/>
</dbReference>
<keyword evidence="11 22" id="KW-0547">Nucleotide-binding</keyword>
<dbReference type="Gramene" id="GBG75894">
    <property type="protein sequence ID" value="GBG75894"/>
    <property type="gene ID" value="CBR_g21136"/>
</dbReference>
<dbReference type="SMART" id="SM00878">
    <property type="entry name" value="Biotin_carb_C"/>
    <property type="match status" value="1"/>
</dbReference>
<gene>
    <name evidence="29" type="ORF">CBR_g21136</name>
</gene>
<keyword evidence="10" id="KW-0479">Metal-binding</keyword>
<dbReference type="PROSITE" id="PS50979">
    <property type="entry name" value="BC"/>
    <property type="match status" value="1"/>
</dbReference>
<dbReference type="Pfam" id="PF00289">
    <property type="entry name" value="Biotin_carb_N"/>
    <property type="match status" value="1"/>
</dbReference>
<evidence type="ECO:0000256" key="11">
    <source>
        <dbReference type="ARBA" id="ARBA00022741"/>
    </source>
</evidence>
<evidence type="ECO:0000313" key="30">
    <source>
        <dbReference type="Proteomes" id="UP000265515"/>
    </source>
</evidence>
<dbReference type="GO" id="GO:0003989">
    <property type="term" value="F:acetyl-CoA carboxylase activity"/>
    <property type="evidence" value="ECO:0007669"/>
    <property type="project" value="UniProtKB-EC"/>
</dbReference>
<evidence type="ECO:0000256" key="19">
    <source>
        <dbReference type="ARBA" id="ARBA00023268"/>
    </source>
</evidence>
<keyword evidence="5" id="KW-0963">Cytoplasm</keyword>
<dbReference type="Gene3D" id="3.30.470.20">
    <property type="entry name" value="ATP-grasp fold, B domain"/>
    <property type="match status" value="1"/>
</dbReference>
<keyword evidence="19" id="KW-0511">Multifunctional enzyme</keyword>
<dbReference type="InterPro" id="IPR011764">
    <property type="entry name" value="Biotin_carboxylation_dom"/>
</dbReference>
<keyword evidence="12" id="KW-0276">Fatty acid metabolism</keyword>
<dbReference type="Gene3D" id="3.90.1770.10">
    <property type="entry name" value="PreATP-grasp domain"/>
    <property type="match status" value="1"/>
</dbReference>
<organism evidence="29 30">
    <name type="scientific">Chara braunii</name>
    <name type="common">Braun's stonewort</name>
    <dbReference type="NCBI Taxonomy" id="69332"/>
    <lineage>
        <taxon>Eukaryota</taxon>
        <taxon>Viridiplantae</taxon>
        <taxon>Streptophyta</taxon>
        <taxon>Charophyceae</taxon>
        <taxon>Charales</taxon>
        <taxon>Characeae</taxon>
        <taxon>Chara</taxon>
    </lineage>
</organism>
<evidence type="ECO:0000256" key="13">
    <source>
        <dbReference type="ARBA" id="ARBA00022840"/>
    </source>
</evidence>
<keyword evidence="30" id="KW-1185">Reference proteome</keyword>
<dbReference type="InterPro" id="IPR011053">
    <property type="entry name" value="Single_hybrid_motif"/>
</dbReference>
<evidence type="ECO:0000256" key="1">
    <source>
        <dbReference type="ARBA" id="ARBA00001953"/>
    </source>
</evidence>
<dbReference type="OMA" id="PTPKGHC"/>
<dbReference type="InterPro" id="IPR016185">
    <property type="entry name" value="PreATP-grasp_dom_sf"/>
</dbReference>
<keyword evidence="8" id="KW-0597">Phosphoprotein</keyword>
<dbReference type="OrthoDB" id="196847at2759"/>
<keyword evidence="13 22" id="KW-0067">ATP-binding</keyword>
<keyword evidence="17" id="KW-0464">Manganese</keyword>
<evidence type="ECO:0000256" key="12">
    <source>
        <dbReference type="ARBA" id="ARBA00022832"/>
    </source>
</evidence>
<dbReference type="PANTHER" id="PTHR45728">
    <property type="entry name" value="ACETYL-COA CARBOXYLASE, ISOFORM A"/>
    <property type="match status" value="1"/>
</dbReference>
<dbReference type="Proteomes" id="UP000265515">
    <property type="component" value="Unassembled WGS sequence"/>
</dbReference>
<evidence type="ECO:0000256" key="3">
    <source>
        <dbReference type="ARBA" id="ARBA00004956"/>
    </source>
</evidence>
<comment type="subcellular location">
    <subcellularLocation>
        <location evidence="2">Cytoplasm</location>
        <location evidence="2">Cytosol</location>
    </subcellularLocation>
</comment>
<evidence type="ECO:0000259" key="24">
    <source>
        <dbReference type="PROSITE" id="PS50968"/>
    </source>
</evidence>
<evidence type="ECO:0000259" key="25">
    <source>
        <dbReference type="PROSITE" id="PS50975"/>
    </source>
</evidence>
<dbReference type="InterPro" id="IPR005482">
    <property type="entry name" value="Biotin_COase_C"/>
</dbReference>
<dbReference type="InterPro" id="IPR034733">
    <property type="entry name" value="AcCoA_carboxyl_beta"/>
</dbReference>
<dbReference type="InterPro" id="IPR011762">
    <property type="entry name" value="COA_CT_N"/>
</dbReference>
<evidence type="ECO:0000256" key="10">
    <source>
        <dbReference type="ARBA" id="ARBA00022723"/>
    </source>
</evidence>
<comment type="subunit">
    <text evidence="4">Homodimer.</text>
</comment>
<comment type="catalytic activity">
    <reaction evidence="21">
        <text>N(6)-biotinyl-L-lysyl-[protein] + hydrogencarbonate + ATP = N(6)-carboxybiotinyl-L-lysyl-[protein] + ADP + phosphate + H(+)</text>
        <dbReference type="Rhea" id="RHEA:13501"/>
        <dbReference type="Rhea" id="RHEA-COMP:10505"/>
        <dbReference type="Rhea" id="RHEA-COMP:10506"/>
        <dbReference type="ChEBI" id="CHEBI:15378"/>
        <dbReference type="ChEBI" id="CHEBI:17544"/>
        <dbReference type="ChEBI" id="CHEBI:30616"/>
        <dbReference type="ChEBI" id="CHEBI:43474"/>
        <dbReference type="ChEBI" id="CHEBI:83144"/>
        <dbReference type="ChEBI" id="CHEBI:83145"/>
        <dbReference type="ChEBI" id="CHEBI:456216"/>
        <dbReference type="EC" id="6.3.4.14"/>
    </reaction>
</comment>
<dbReference type="InterPro" id="IPR000089">
    <property type="entry name" value="Biotin_lipoyl"/>
</dbReference>
<evidence type="ECO:0000256" key="15">
    <source>
        <dbReference type="ARBA" id="ARBA00023098"/>
    </source>
</evidence>
<dbReference type="PROSITE" id="PS50968">
    <property type="entry name" value="BIOTINYL_LIPOYL"/>
    <property type="match status" value="1"/>
</dbReference>
<evidence type="ECO:0000256" key="9">
    <source>
        <dbReference type="ARBA" id="ARBA00022598"/>
    </source>
</evidence>
<evidence type="ECO:0000313" key="29">
    <source>
        <dbReference type="EMBL" id="GBG75894.1"/>
    </source>
</evidence>
<feature type="region of interest" description="Disordered" evidence="23">
    <location>
        <begin position="1362"/>
        <end position="1382"/>
    </location>
</feature>
<dbReference type="Pfam" id="PF08326">
    <property type="entry name" value="ACC_central"/>
    <property type="match status" value="1"/>
</dbReference>
<evidence type="ECO:0000256" key="6">
    <source>
        <dbReference type="ARBA" id="ARBA00022516"/>
    </source>
</evidence>
<protein>
    <submittedName>
        <fullName evidence="29">Uncharacterized protein</fullName>
    </submittedName>
</protein>
<evidence type="ECO:0000256" key="4">
    <source>
        <dbReference type="ARBA" id="ARBA00011738"/>
    </source>
</evidence>
<dbReference type="FunFam" id="3.40.50.20:FF:000005">
    <property type="entry name" value="acetyl-CoA carboxylase isoform X2"/>
    <property type="match status" value="1"/>
</dbReference>
<evidence type="ECO:0000259" key="28">
    <source>
        <dbReference type="PROSITE" id="PS50989"/>
    </source>
</evidence>
<evidence type="ECO:0000256" key="14">
    <source>
        <dbReference type="ARBA" id="ARBA00022842"/>
    </source>
</evidence>
<evidence type="ECO:0000259" key="27">
    <source>
        <dbReference type="PROSITE" id="PS50980"/>
    </source>
</evidence>
<dbReference type="InterPro" id="IPR049076">
    <property type="entry name" value="ACCA"/>
</dbReference>
<sequence>MAARVAEYCRALGGRRPINSVLIANNGIAAVKFIRSIRSWAYETFGVERAVLLVAMATPEDMRVNAEHIRMADLFVEVPGGSNNNNYANVHLIAEVAERTGADAVWPGWGHASENPDLPDALAARGIVFLGPPSRAMSALGDKVGSTLIAQAAGVPTLPWSGSAVGMPFDCCSDPIPRDVYRQACVQGPEEAVATCQVIGYPSMIKASWGGGGKGIRKVHNDDEVCALFRQVQGEVPGSPIFIMKVASQSRHLEVQLLCDAYGNVASLHSRDCSVQRRHQKIIEEGPVTVAPPETVKKLERCARRLAKCVGYVGAATVEYLYSEEDGGYYFLELNPRLQVEHPVTEWIAGVNLPAAQLSIGMGIPLWKLPEMRRLYGQEGGGSLDAWQVLAAKPSLWTPFDFELTESAVVKPRGHVVAVRITSEDPDDGFKPTCGRVHELSFKSKPDVWAYFSVKSGGGIHEFSDSQFGHLFAFGESRAASSANMVLALKELHIRGEIRTIVGYCIDLLHTSEYQKNRFHTGWLDSRIAMNVRMERPPWHIAVLAGALHAGHTLALSRISEYISYLEKGQIPPKNLSLVDFKVTLNIDARKYTVHLTKRSPNSYHVQLNSSEVNADIHTLRDGGLLLQVDGNSHVVYAEEEGAGTRLLIDGRTCLLQNDHDPSRLRADTPCKLLRWLVPDGSHVLADTAYAEVEVMKMCMPLLVAASGRIRFRMSEGQSMQAGDLVAVVELDDPSSVRKAMPFAGSLPRLGPPTPVPDKVHRRCAAAVSAARYVLDGYHQPIDEVVTSLLHCLDDPRLPFLQWKECFSVLAARLPKDLKSKLDDLWKDDCEGVGSIMPEEDGVTAAVAAAEFPAKKLKDVLEGYLQDQTPDQRQGQERLLSPLLSLACSYVGGREGHACTIVQSLFEQYLEVEEMFSDQPQPDVIEALRVRHRNHLSKVVDMALSHQGVKHKNKLLLSLMGTLVLPNPAAYREQLLRLAGLTHTSHSEVAMQASQLLEQTKLSELRVAIARSLSELEMFTGDGVDGVHRRVVSIEERMKEWVDAPVAVEDALIALFDHKSKKLQYRAIETYIYRLYQPYLVRGSVRIRQQNTYAIAIWQFWEESAPPPVDVVTGMLYDDDPDDWANEKSVCRWGAMVVASAIRIIPKALDTVLAETYGGWITSLTTAGGSEGRKHSSTNATMPKRVSFVGTPSGFGNVVHLALTRVNSSFKDVQDSGDEGQAEERVSKLAEMLSTSTVGASLHHAGVGVVGCIIRRDEGRSPMRHCFQWSSEHGRFVEDPLLRHVEPPLSNLLALEKLKAMGSTRYASSRDRQWHMYMFAEKARGGVRSFRRMFLRTVLRQPSSLTVDTIHRGPPLKGSVIPSFGQSLGGDRRDDGASDRTVPAPSLERLECVHTHHEERMQRQAEPDEVEIQKLKDGLMRTISGALDELDLTSLDVKLRADHIHLFVSLLRALRPRLLPAEERAEPCPGEGLIDSHADEMNPRDRGTAFGQGMLMTALEKMVRQVDKHLGQRMQRLGVMKWEVRLRVNGTGRTCDGAWRIIVSNPSGYACSIQVYREAVDPKSGEAVYFSASEDCCSTVTAPLHMTPLAAPYKALDALEQKRITAWKNQTTYCYDFPLVFESALQETWMLSGKVADGPLMDASELVLTGTGASDGMSWGAPLAPLPSSRAAGSNDVGMVGWRFCMRSLECPAGREILVVANDVTFQAGAFAPREDAFFKEITEFACQQGLPLVYLAANSGARIGVAEEVRSCFRIGWVEESSPQNGFQYLYVTEEDYVRISSSVIAHKSILPTTGEIRWIIDDIIGAEDGLGVENLSGSGAIAGTFAKAYDTTFTLTFVTGRTVGIGAYLARLGQRCIQRVDQPIILTGFSALNKLLGQEVYTSHMQLGGPKVMSANGVVHLTVENDLQGVQAILRWLSYVPPVRGSSLPIVPSTDPISRLVEYVPETSCDPRAAIQGIVDSFGHWKGGLFDQGSFMETYEAWAQTVVTGRARLGGIPVGVIAVETQTVMHKIPADPAMPDMHETTVPQAGQVWFPNSAAKTAQALQDFNREGLPLFVLANWRGFSGGQRDLFDGVLQAGSHIVEHLSQYRWPGFVYIPRMGELRGGAWVVLDSKINPEMLEMYADSSARAGVLEPEGLVEIKYRPKELIETVHRLDPELIRLDKELKVRSTLPNDRAVLQELQEQIKSRESTLLPMYRQAAVAFAALHDSPKRMLAKGVIQQIVNWEHSRQFFAQRLRFRLKEVSLSHQVLDAAGGTISQREALGYVRRWFAEADASSGPEGQPSPALCVGGGMALETAERFLAWAECGSRFSDSLRSFRKRRAAENVLVLHGQLEGTQGLIDGLKMLLQKANPSERTELSQKLAEVLASTTR</sequence>
<dbReference type="Pfam" id="PF01039">
    <property type="entry name" value="Carboxyl_trans"/>
    <property type="match status" value="1"/>
</dbReference>
<dbReference type="InterPro" id="IPR029045">
    <property type="entry name" value="ClpP/crotonase-like_dom_sf"/>
</dbReference>
<dbReference type="InterPro" id="IPR011763">
    <property type="entry name" value="COA_CT_C"/>
</dbReference>
<dbReference type="GO" id="GO:0006633">
    <property type="term" value="P:fatty acid biosynthetic process"/>
    <property type="evidence" value="ECO:0007669"/>
    <property type="project" value="UniProtKB-KW"/>
</dbReference>
<dbReference type="SUPFAM" id="SSF52440">
    <property type="entry name" value="PreATP-grasp domain"/>
    <property type="match status" value="1"/>
</dbReference>
<evidence type="ECO:0000259" key="26">
    <source>
        <dbReference type="PROSITE" id="PS50979"/>
    </source>
</evidence>
<keyword evidence="9" id="KW-0436">Ligase</keyword>
<comment type="catalytic activity">
    <reaction evidence="20">
        <text>hydrogencarbonate + acetyl-CoA + ATP = malonyl-CoA + ADP + phosphate + H(+)</text>
        <dbReference type="Rhea" id="RHEA:11308"/>
        <dbReference type="ChEBI" id="CHEBI:15378"/>
        <dbReference type="ChEBI" id="CHEBI:17544"/>
        <dbReference type="ChEBI" id="CHEBI:30616"/>
        <dbReference type="ChEBI" id="CHEBI:43474"/>
        <dbReference type="ChEBI" id="CHEBI:57288"/>
        <dbReference type="ChEBI" id="CHEBI:57384"/>
        <dbReference type="ChEBI" id="CHEBI:456216"/>
        <dbReference type="EC" id="6.4.1.2"/>
    </reaction>
</comment>
<evidence type="ECO:0000256" key="2">
    <source>
        <dbReference type="ARBA" id="ARBA00004514"/>
    </source>
</evidence>
<comment type="caution">
    <text evidence="29">The sequence shown here is derived from an EMBL/GenBank/DDBJ whole genome shotgun (WGS) entry which is preliminary data.</text>
</comment>
<dbReference type="SUPFAM" id="SSF56059">
    <property type="entry name" value="Glutathione synthetase ATP-binding domain-like"/>
    <property type="match status" value="1"/>
</dbReference>
<keyword evidence="14" id="KW-0460">Magnesium</keyword>
<evidence type="ECO:0000256" key="17">
    <source>
        <dbReference type="ARBA" id="ARBA00023211"/>
    </source>
</evidence>
<dbReference type="SUPFAM" id="SSF51246">
    <property type="entry name" value="Rudiment single hybrid motif"/>
    <property type="match status" value="1"/>
</dbReference>
<dbReference type="Gene3D" id="2.40.460.10">
    <property type="entry name" value="Biotin dependent carboxylase carboxyltransferase"/>
    <property type="match status" value="1"/>
</dbReference>
<evidence type="ECO:0000256" key="18">
    <source>
        <dbReference type="ARBA" id="ARBA00023267"/>
    </source>
</evidence>
<evidence type="ECO:0000256" key="22">
    <source>
        <dbReference type="PROSITE-ProRule" id="PRU00409"/>
    </source>
</evidence>
<name>A0A388L0P5_CHABU</name>
<keyword evidence="6" id="KW-0444">Lipid biosynthesis</keyword>
<evidence type="ECO:0000256" key="16">
    <source>
        <dbReference type="ARBA" id="ARBA00023160"/>
    </source>
</evidence>
<dbReference type="SUPFAM" id="SSF52096">
    <property type="entry name" value="ClpP/crotonase"/>
    <property type="match status" value="2"/>
</dbReference>
<feature type="domain" description="Lipoyl-binding" evidence="24">
    <location>
        <begin position="656"/>
        <end position="730"/>
    </location>
</feature>
<dbReference type="GO" id="GO:0005829">
    <property type="term" value="C:cytosol"/>
    <property type="evidence" value="ECO:0007669"/>
    <property type="project" value="UniProtKB-SubCell"/>
</dbReference>
<dbReference type="Gene3D" id="2.40.50.100">
    <property type="match status" value="1"/>
</dbReference>
<evidence type="ECO:0000256" key="21">
    <source>
        <dbReference type="ARBA" id="ARBA00048600"/>
    </source>
</evidence>
<dbReference type="Pfam" id="PF00364">
    <property type="entry name" value="Biotin_lipoyl"/>
    <property type="match status" value="1"/>
</dbReference>
<dbReference type="STRING" id="69332.A0A388L0P5"/>
<feature type="domain" description="CoA carboxyltransferase N-terminal" evidence="27">
    <location>
        <begin position="1592"/>
        <end position="1934"/>
    </location>
</feature>
<dbReference type="PROSITE" id="PS50975">
    <property type="entry name" value="ATP_GRASP"/>
    <property type="match status" value="1"/>
</dbReference>
<dbReference type="InterPro" id="IPR049074">
    <property type="entry name" value="ACCA_BT"/>
</dbReference>
<keyword evidence="7" id="KW-0021">Allosteric enzyme</keyword>
<dbReference type="GO" id="GO:0004075">
    <property type="term" value="F:biotin carboxylase activity"/>
    <property type="evidence" value="ECO:0007669"/>
    <property type="project" value="UniProtKB-EC"/>
</dbReference>
<dbReference type="Pfam" id="PF02786">
    <property type="entry name" value="CPSase_L_D2"/>
    <property type="match status" value="1"/>
</dbReference>
<dbReference type="Pfam" id="PF02785">
    <property type="entry name" value="Biotin_carb_C"/>
    <property type="match status" value="1"/>
</dbReference>
<dbReference type="InterPro" id="IPR005479">
    <property type="entry name" value="CPAse_ATP-bd"/>
</dbReference>
<evidence type="ECO:0000256" key="7">
    <source>
        <dbReference type="ARBA" id="ARBA00022533"/>
    </source>
</evidence>
<dbReference type="GO" id="GO:0005524">
    <property type="term" value="F:ATP binding"/>
    <property type="evidence" value="ECO:0007669"/>
    <property type="project" value="UniProtKB-UniRule"/>
</dbReference>
<dbReference type="FunFam" id="3.30.470.20:FF:000043">
    <property type="entry name" value="acetyl-CoA carboxylase 1-like"/>
    <property type="match status" value="1"/>
</dbReference>
<dbReference type="CDD" id="cd06850">
    <property type="entry name" value="biotinyl_domain"/>
    <property type="match status" value="1"/>
</dbReference>
<evidence type="ECO:0000256" key="8">
    <source>
        <dbReference type="ARBA" id="ARBA00022553"/>
    </source>
</evidence>
<evidence type="ECO:0000256" key="5">
    <source>
        <dbReference type="ARBA" id="ARBA00022490"/>
    </source>
</evidence>
<dbReference type="Pfam" id="PF21385">
    <property type="entry name" value="ACCA_BT"/>
    <property type="match status" value="1"/>
</dbReference>
<dbReference type="InterPro" id="IPR013815">
    <property type="entry name" value="ATP_grasp_subdomain_1"/>
</dbReference>